<evidence type="ECO:0000256" key="1">
    <source>
        <dbReference type="ARBA" id="ARBA00004629"/>
    </source>
</evidence>
<comment type="caution">
    <text evidence="11">The sequence shown here is derived from an EMBL/GenBank/DDBJ whole genome shotgun (WGS) entry which is preliminary data.</text>
</comment>
<evidence type="ECO:0000313" key="12">
    <source>
        <dbReference type="Proteomes" id="UP000634136"/>
    </source>
</evidence>
<keyword evidence="8" id="KW-0131">Cell cycle</keyword>
<evidence type="ECO:0000256" key="5">
    <source>
        <dbReference type="ARBA" id="ARBA00022776"/>
    </source>
</evidence>
<evidence type="ECO:0000256" key="7">
    <source>
        <dbReference type="ARBA" id="ARBA00023054"/>
    </source>
</evidence>
<evidence type="ECO:0000256" key="10">
    <source>
        <dbReference type="SAM" id="Coils"/>
    </source>
</evidence>
<keyword evidence="9" id="KW-0137">Centromere</keyword>
<feature type="coiled-coil region" evidence="10">
    <location>
        <begin position="123"/>
        <end position="150"/>
    </location>
</feature>
<evidence type="ECO:0000256" key="4">
    <source>
        <dbReference type="ARBA" id="ARBA00022618"/>
    </source>
</evidence>
<keyword evidence="12" id="KW-1185">Reference proteome</keyword>
<dbReference type="Proteomes" id="UP000634136">
    <property type="component" value="Unassembled WGS sequence"/>
</dbReference>
<evidence type="ECO:0000256" key="8">
    <source>
        <dbReference type="ARBA" id="ARBA00023306"/>
    </source>
</evidence>
<evidence type="ECO:0000313" key="11">
    <source>
        <dbReference type="EMBL" id="KAF7838582.1"/>
    </source>
</evidence>
<dbReference type="OrthoDB" id="1884855at2759"/>
<dbReference type="GO" id="GO:0051382">
    <property type="term" value="P:kinetochore assembly"/>
    <property type="evidence" value="ECO:0007669"/>
    <property type="project" value="TreeGrafter"/>
</dbReference>
<evidence type="ECO:0000256" key="2">
    <source>
        <dbReference type="ARBA" id="ARBA00008643"/>
    </source>
</evidence>
<dbReference type="GO" id="GO:0000444">
    <property type="term" value="C:MIS12/MIND type complex"/>
    <property type="evidence" value="ECO:0007669"/>
    <property type="project" value="TreeGrafter"/>
</dbReference>
<dbReference type="EMBL" id="JAAIUW010000003">
    <property type="protein sequence ID" value="KAF7838582.1"/>
    <property type="molecule type" value="Genomic_DNA"/>
</dbReference>
<dbReference type="GO" id="GO:0000070">
    <property type="term" value="P:mitotic sister chromatid segregation"/>
    <property type="evidence" value="ECO:0007669"/>
    <property type="project" value="TreeGrafter"/>
</dbReference>
<keyword evidence="7 10" id="KW-0175">Coiled coil</keyword>
<keyword evidence="6" id="KW-0995">Kinetochore</keyword>
<dbReference type="AlphaFoldDB" id="A0A834X5C7"/>
<keyword evidence="4" id="KW-0132">Cell division</keyword>
<evidence type="ECO:0000256" key="3">
    <source>
        <dbReference type="ARBA" id="ARBA00022454"/>
    </source>
</evidence>
<accession>A0A834X5C7</accession>
<dbReference type="Pfam" id="PF05859">
    <property type="entry name" value="Mis12"/>
    <property type="match status" value="1"/>
</dbReference>
<organism evidence="11 12">
    <name type="scientific">Senna tora</name>
    <dbReference type="NCBI Taxonomy" id="362788"/>
    <lineage>
        <taxon>Eukaryota</taxon>
        <taxon>Viridiplantae</taxon>
        <taxon>Streptophyta</taxon>
        <taxon>Embryophyta</taxon>
        <taxon>Tracheophyta</taxon>
        <taxon>Spermatophyta</taxon>
        <taxon>Magnoliopsida</taxon>
        <taxon>eudicotyledons</taxon>
        <taxon>Gunneridae</taxon>
        <taxon>Pentapetalae</taxon>
        <taxon>rosids</taxon>
        <taxon>fabids</taxon>
        <taxon>Fabales</taxon>
        <taxon>Fabaceae</taxon>
        <taxon>Caesalpinioideae</taxon>
        <taxon>Cassia clade</taxon>
        <taxon>Senna</taxon>
    </lineage>
</organism>
<proteinExistence type="inferred from homology"/>
<gene>
    <name evidence="11" type="ORF">G2W53_007064</name>
</gene>
<dbReference type="GO" id="GO:0005634">
    <property type="term" value="C:nucleus"/>
    <property type="evidence" value="ECO:0007669"/>
    <property type="project" value="InterPro"/>
</dbReference>
<sequence length="333" mass="37017">MEGSESEAVFDSLNLNPQLFINEVLNTVDDVVDDAFNFFYQEASAKFNSEGTERSQDLRKGVDSIHNVVQSVLDKKLAIWEKYCLRHCFSVPQGFVMPKSDEPTEESSLCEDTLVDPEIEAQLDSLRRKLIEVGKESEILNQEVQALQRRSTPNIELISEALQSYEQNSTHELFQEVVTTASELGKKMGNLKTSMTEQIKTRRIHDMTKDLSATNYSKGLSNMKFEVLQEFSNVMKSIVTTCKTKAPTLTLTPRGKYGVLGGDGSPKGVFTEIQNSPAEFLLMLSESLNSAGHVLTNKHKRAISAYCHPSCHGKASHQDSGLSGTRIIAQEAS</sequence>
<dbReference type="GO" id="GO:0051301">
    <property type="term" value="P:cell division"/>
    <property type="evidence" value="ECO:0007669"/>
    <property type="project" value="UniProtKB-KW"/>
</dbReference>
<dbReference type="PANTHER" id="PTHR14527:SF2">
    <property type="entry name" value="PROTEIN MIS12 HOMOLOG"/>
    <property type="match status" value="1"/>
</dbReference>
<protein>
    <submittedName>
        <fullName evidence="11">Protein MIS12-like protein</fullName>
    </submittedName>
</protein>
<keyword evidence="3" id="KW-0158">Chromosome</keyword>
<comment type="similarity">
    <text evidence="2">Belongs to the mis12 family.</text>
</comment>
<dbReference type="PANTHER" id="PTHR14527">
    <property type="entry name" value="PROTEIN MIS12 HOMOLOG"/>
    <property type="match status" value="1"/>
</dbReference>
<keyword evidence="5" id="KW-0498">Mitosis</keyword>
<evidence type="ECO:0000256" key="9">
    <source>
        <dbReference type="ARBA" id="ARBA00023328"/>
    </source>
</evidence>
<dbReference type="InterPro" id="IPR008685">
    <property type="entry name" value="Centromere_Mis12"/>
</dbReference>
<reference evidence="11" key="1">
    <citation type="submission" date="2020-09" db="EMBL/GenBank/DDBJ databases">
        <title>Genome-Enabled Discovery of Anthraquinone Biosynthesis in Senna tora.</title>
        <authorList>
            <person name="Kang S.-H."/>
            <person name="Pandey R.P."/>
            <person name="Lee C.-M."/>
            <person name="Sim J.-S."/>
            <person name="Jeong J.-T."/>
            <person name="Choi B.-S."/>
            <person name="Jung M."/>
            <person name="Ginzburg D."/>
            <person name="Zhao K."/>
            <person name="Won S.Y."/>
            <person name="Oh T.-J."/>
            <person name="Yu Y."/>
            <person name="Kim N.-H."/>
            <person name="Lee O.R."/>
            <person name="Lee T.-H."/>
            <person name="Bashyal P."/>
            <person name="Kim T.-S."/>
            <person name="Lee W.-H."/>
            <person name="Kawkins C."/>
            <person name="Kim C.-K."/>
            <person name="Kim J.S."/>
            <person name="Ahn B.O."/>
            <person name="Rhee S.Y."/>
            <person name="Sohng J.K."/>
        </authorList>
    </citation>
    <scope>NUCLEOTIDE SEQUENCE</scope>
    <source>
        <tissue evidence="11">Leaf</tissue>
    </source>
</reference>
<comment type="subcellular location">
    <subcellularLocation>
        <location evidence="1">Chromosome</location>
        <location evidence="1">Centromere</location>
        <location evidence="1">Kinetochore</location>
    </subcellularLocation>
</comment>
<evidence type="ECO:0000256" key="6">
    <source>
        <dbReference type="ARBA" id="ARBA00022838"/>
    </source>
</evidence>
<name>A0A834X5C7_9FABA</name>